<dbReference type="Pfam" id="PF01280">
    <property type="entry name" value="Ribosomal_L19e"/>
    <property type="match status" value="1"/>
</dbReference>
<sequence>MVSLKLQKRLAASVLKCGNRKVWLDPNETPEISLANSRKAIRKLIKDRLIIKKPAAMHSRARVVERKQAKILGRHTGHGKRKGTKNARTPQKTLWIIRMRVLRRLLLKYRTTGKIDKHMYHDFYLKVKGNQYKNKKALMESIFKALEEKKLLAKASVQVTKKSTFITEKKPVVAEEPKKVVEKKEEKKTEKKSKVGKKTAKK</sequence>
<dbReference type="SUPFAM" id="SSF48140">
    <property type="entry name" value="Ribosomal protein L19 (L19e)"/>
    <property type="match status" value="1"/>
</dbReference>
<feature type="compositionally biased region" description="Basic and acidic residues" evidence="5">
    <location>
        <begin position="176"/>
        <end position="193"/>
    </location>
</feature>
<accession>A0ABQ0DTD2</accession>
<dbReference type="SMART" id="SM01416">
    <property type="entry name" value="Ribosomal_L19e"/>
    <property type="match status" value="1"/>
</dbReference>
<dbReference type="PROSITE" id="PS00526">
    <property type="entry name" value="RIBOSOMAL_L19E"/>
    <property type="match status" value="1"/>
</dbReference>
<name>A0ABQ0DTD2_9EUKA</name>
<keyword evidence="2 4" id="KW-0689">Ribosomal protein</keyword>
<evidence type="ECO:0000313" key="8">
    <source>
        <dbReference type="Proteomes" id="UP001628156"/>
    </source>
</evidence>
<dbReference type="Proteomes" id="UP001628156">
    <property type="component" value="Unassembled WGS sequence"/>
</dbReference>
<gene>
    <name evidence="7" type="ORF">ENUP19_0274G0027</name>
</gene>
<reference evidence="7 8" key="1">
    <citation type="journal article" date="2019" name="PLoS Negl. Trop. Dis.">
        <title>Whole genome sequencing of Entamoeba nuttalli reveals mammalian host-related molecular signatures and a novel octapeptide-repeat surface protein.</title>
        <authorList>
            <person name="Tanaka M."/>
            <person name="Makiuchi T."/>
            <person name="Komiyama T."/>
            <person name="Shiina T."/>
            <person name="Osaki K."/>
            <person name="Tachibana H."/>
        </authorList>
    </citation>
    <scope>NUCLEOTIDE SEQUENCE [LARGE SCALE GENOMIC DNA]</scope>
    <source>
        <strain evidence="7 8">P19-061405</strain>
    </source>
</reference>
<dbReference type="EMBL" id="BAAFRS010000274">
    <property type="protein sequence ID" value="GAB1226038.1"/>
    <property type="molecule type" value="Genomic_DNA"/>
</dbReference>
<evidence type="ECO:0000259" key="6">
    <source>
        <dbReference type="SMART" id="SM01416"/>
    </source>
</evidence>
<organism evidence="7 8">
    <name type="scientific">Entamoeba nuttalli</name>
    <dbReference type="NCBI Taxonomy" id="412467"/>
    <lineage>
        <taxon>Eukaryota</taxon>
        <taxon>Amoebozoa</taxon>
        <taxon>Evosea</taxon>
        <taxon>Archamoebae</taxon>
        <taxon>Mastigamoebida</taxon>
        <taxon>Entamoebidae</taxon>
        <taxon>Entamoeba</taxon>
    </lineage>
</organism>
<dbReference type="NCBIfam" id="NF006343">
    <property type="entry name" value="PRK08570.1"/>
    <property type="match status" value="1"/>
</dbReference>
<dbReference type="InterPro" id="IPR035970">
    <property type="entry name" value="60S_ribosomal_eL19_sf"/>
</dbReference>
<evidence type="ECO:0000313" key="7">
    <source>
        <dbReference type="EMBL" id="GAB1226038.1"/>
    </source>
</evidence>
<evidence type="ECO:0000256" key="4">
    <source>
        <dbReference type="RuleBase" id="RU000574"/>
    </source>
</evidence>
<dbReference type="InterPro" id="IPR015972">
    <property type="entry name" value="Ribosomal_eL19_dom1"/>
</dbReference>
<proteinExistence type="inferred from homology"/>
<dbReference type="InterPro" id="IPR057259">
    <property type="entry name" value="Ribosomal_L19e"/>
</dbReference>
<evidence type="ECO:0000256" key="5">
    <source>
        <dbReference type="SAM" id="MobiDB-lite"/>
    </source>
</evidence>
<dbReference type="Gene3D" id="1.10.1650.10">
    <property type="match status" value="1"/>
</dbReference>
<protein>
    <recommendedName>
        <fullName evidence="4">Ribosomal protein L19</fullName>
    </recommendedName>
</protein>
<dbReference type="InterPro" id="IPR057260">
    <property type="entry name" value="Ribosomal_L19e_C"/>
</dbReference>
<evidence type="ECO:0000256" key="3">
    <source>
        <dbReference type="ARBA" id="ARBA00023274"/>
    </source>
</evidence>
<dbReference type="PANTHER" id="PTHR10722">
    <property type="entry name" value="60S RIBOSOMAL PROTEIN L19"/>
    <property type="match status" value="1"/>
</dbReference>
<evidence type="ECO:0000256" key="2">
    <source>
        <dbReference type="ARBA" id="ARBA00022980"/>
    </source>
</evidence>
<dbReference type="InterPro" id="IPR023638">
    <property type="entry name" value="Ribosomal_eL19_CS"/>
</dbReference>
<comment type="caution">
    <text evidence="7">The sequence shown here is derived from an EMBL/GenBank/DDBJ whole genome shotgun (WGS) entry which is preliminary data.</text>
</comment>
<feature type="region of interest" description="Disordered" evidence="5">
    <location>
        <begin position="176"/>
        <end position="202"/>
    </location>
</feature>
<dbReference type="InterPro" id="IPR039547">
    <property type="entry name" value="Ribosomal_eL19"/>
</dbReference>
<dbReference type="Gene3D" id="1.10.1200.240">
    <property type="match status" value="1"/>
</dbReference>
<keyword evidence="3 4" id="KW-0687">Ribonucleoprotein</keyword>
<evidence type="ECO:0000256" key="1">
    <source>
        <dbReference type="ARBA" id="ARBA00011082"/>
    </source>
</evidence>
<dbReference type="Pfam" id="PF25476">
    <property type="entry name" value="Ribosomal_L19e_C"/>
    <property type="match status" value="1"/>
</dbReference>
<dbReference type="InterPro" id="IPR000196">
    <property type="entry name" value="Ribosomal_eL19_dom"/>
</dbReference>
<comment type="similarity">
    <text evidence="1 4">Belongs to the eukaryotic ribosomal protein eL19 family.</text>
</comment>
<keyword evidence="8" id="KW-1185">Reference proteome</keyword>
<feature type="domain" description="Large ribosomal subunit protein eL19" evidence="6">
    <location>
        <begin position="3"/>
        <end position="146"/>
    </location>
</feature>